<dbReference type="SUPFAM" id="SSF160631">
    <property type="entry name" value="SMI1/KNR4-like"/>
    <property type="match status" value="1"/>
</dbReference>
<dbReference type="AlphaFoldDB" id="A0A081NVR8"/>
<gene>
    <name evidence="2" type="ORF">ET33_22910</name>
</gene>
<dbReference type="eggNOG" id="COG0457">
    <property type="taxonomic scope" value="Bacteria"/>
</dbReference>
<name>A0A081NVR8_9BACL</name>
<dbReference type="RefSeq" id="WP_036691099.1">
    <property type="nucleotide sequence ID" value="NZ_JNVM01000036.1"/>
</dbReference>
<feature type="region of interest" description="Disordered" evidence="1">
    <location>
        <begin position="578"/>
        <end position="597"/>
    </location>
</feature>
<dbReference type="Proteomes" id="UP000028123">
    <property type="component" value="Unassembled WGS sequence"/>
</dbReference>
<comment type="caution">
    <text evidence="2">The sequence shown here is derived from an EMBL/GenBank/DDBJ whole genome shotgun (WGS) entry which is preliminary data.</text>
</comment>
<protein>
    <recommendedName>
        <fullName evidence="4">Knr4/Smi1-like domain-containing protein</fullName>
    </recommendedName>
</protein>
<dbReference type="PANTHER" id="PTHR37841:SF1">
    <property type="entry name" value="DUF3298 DOMAIN-CONTAINING PROTEIN"/>
    <property type="match status" value="1"/>
</dbReference>
<reference evidence="2 3" key="1">
    <citation type="submission" date="2014-06" db="EMBL/GenBank/DDBJ databases">
        <title>Draft genome sequence of Paenibacillus sp. MSt1.</title>
        <authorList>
            <person name="Aw Y.K."/>
            <person name="Ong K.S."/>
            <person name="Gan H.M."/>
            <person name="Lee S.M."/>
        </authorList>
    </citation>
    <scope>NUCLEOTIDE SEQUENCE [LARGE SCALE GENOMIC DNA]</scope>
    <source>
        <strain evidence="2 3">MSt1</strain>
    </source>
</reference>
<accession>A0A081NVR8</accession>
<keyword evidence="3" id="KW-1185">Reference proteome</keyword>
<proteinExistence type="predicted"/>
<evidence type="ECO:0000313" key="2">
    <source>
        <dbReference type="EMBL" id="KEQ22541.1"/>
    </source>
</evidence>
<dbReference type="EMBL" id="JNVM01000036">
    <property type="protein sequence ID" value="KEQ22541.1"/>
    <property type="molecule type" value="Genomic_DNA"/>
</dbReference>
<sequence length="1005" mass="115435">MTENSNAFHPPYVVRFPFEKSLGLRYALIDVNGNLVREPNLLKVHNFTPNGKEGYITAAQDLNEKWGYLDQNGRWLIEPTLEDARIFGEEGMARFKKEGLWGYVDLNGEIKIQPQFEDALPFNAGLAAVRLHNGYAYIDCTGQVVIEGPFEGAGFFSPIGLAAVKKQGSSSCGIINTKGEMGIPPQFADVSMYTSDGIAPARKGKLWGLIDTQGEWIVQPTYSRIEEFNEDGLAFFSDYSDMMNIKKGYLNTNGDVVIEGMSISDQMVCGLAKQDVPYGGGIGFFDRTGTMVIPPQYAWADPFHKCGASVVLRKDKWGILTMDGQFREMPYLEPLTDHEGWVMGFYSGKGMAPFLIRKGEVVYVDAAGREVCRLRVEETGNPQEHLLQLFNAEGRIAWQNEGERDTFLVESPFLRKQPAQHFEDNQYWEGDLTAAAQALLDAEPRDFYPYDWYERDVYDLSEEDEDEIDEHKKRGAMEVLAGTYVSEEHYGHYPFLGEWERSAFEQYFSVIAERLSDSFGDPLPDASIMLRWGDNNLSKVWEVNGKYLVLEWFTQYGDGDFVHRLWLASGYREDLEYDEEDDEHEYGSNEEGTEENDKTFDLDQFERLVKAAQAHMDEEGHEEVLDLVFQMEELASDSTDVDVTHMSWIYDCKRHALYKLGRVEEALETCREAIAYISPRMLFNYRPEPRQTLRACHNMLAQELMEHATTKEECLTAWEHVKACFQAVEPNEGEAVFEYFYDTRALVLLKLSEFDPTEKAKAFAFLQRMQTIGSPYLRDEPRLAKTINSAEYQVFVKSSHEVDREYVQAPALETAMEAVTRYHKAYETFSQFNSQVEKEFGPILSLSFREDMIAKAEEELGFALPDALRQFMLVSGLVQEIYPELVPPMEIQGMFSLISDVWGVRREFEERLTQKELYWLEVHCQICGLSQMDDHSQEYMYFTPGKGFGTFIYTRDDWDKFEADVLRPLLAQEIPVETFDQMYSRKVTDQIKRMIEASRNSSAML</sequence>
<dbReference type="InterPro" id="IPR037883">
    <property type="entry name" value="Knr4/Smi1-like_sf"/>
</dbReference>
<dbReference type="eggNOG" id="COG5263">
    <property type="taxonomic scope" value="Bacteria"/>
</dbReference>
<evidence type="ECO:0000313" key="3">
    <source>
        <dbReference type="Proteomes" id="UP000028123"/>
    </source>
</evidence>
<dbReference type="SUPFAM" id="SSF69360">
    <property type="entry name" value="Cell wall binding repeat"/>
    <property type="match status" value="1"/>
</dbReference>
<evidence type="ECO:0000256" key="1">
    <source>
        <dbReference type="SAM" id="MobiDB-lite"/>
    </source>
</evidence>
<dbReference type="Pfam" id="PF14903">
    <property type="entry name" value="WG_beta_rep"/>
    <property type="match status" value="4"/>
</dbReference>
<organism evidence="2 3">
    <name type="scientific">Paenibacillus tyrfis</name>
    <dbReference type="NCBI Taxonomy" id="1501230"/>
    <lineage>
        <taxon>Bacteria</taxon>
        <taxon>Bacillati</taxon>
        <taxon>Bacillota</taxon>
        <taxon>Bacilli</taxon>
        <taxon>Bacillales</taxon>
        <taxon>Paenibacillaceae</taxon>
        <taxon>Paenibacillus</taxon>
    </lineage>
</organism>
<evidence type="ECO:0008006" key="4">
    <source>
        <dbReference type="Google" id="ProtNLM"/>
    </source>
</evidence>
<dbReference type="InterPro" id="IPR032774">
    <property type="entry name" value="WG_beta_rep"/>
</dbReference>
<dbReference type="OrthoDB" id="210273at2"/>
<dbReference type="PANTHER" id="PTHR37841">
    <property type="entry name" value="GLR2918 PROTEIN"/>
    <property type="match status" value="1"/>
</dbReference>